<dbReference type="FunFam" id="2.40.10.10:FF:000036">
    <property type="entry name" value="Trypsin beta"/>
    <property type="match status" value="1"/>
</dbReference>
<feature type="domain" description="Peptidase S1" evidence="11">
    <location>
        <begin position="417"/>
        <end position="645"/>
    </location>
</feature>
<keyword evidence="7 10" id="KW-0720">Serine protease</keyword>
<dbReference type="PROSITE" id="PS00134">
    <property type="entry name" value="TRYPSIN_HIS"/>
    <property type="match status" value="4"/>
</dbReference>
<evidence type="ECO:0000256" key="2">
    <source>
        <dbReference type="ARBA" id="ARBA00007664"/>
    </source>
</evidence>
<feature type="domain" description="Peptidase S1" evidence="11">
    <location>
        <begin position="645"/>
        <end position="813"/>
    </location>
</feature>
<keyword evidence="3" id="KW-0964">Secreted</keyword>
<keyword evidence="9" id="KW-1015">Disulfide bond</keyword>
<evidence type="ECO:0000256" key="4">
    <source>
        <dbReference type="ARBA" id="ARBA00022670"/>
    </source>
</evidence>
<dbReference type="PROSITE" id="PS50240">
    <property type="entry name" value="TRYPSIN_DOM"/>
    <property type="match status" value="6"/>
</dbReference>
<keyword evidence="13" id="KW-1185">Reference proteome</keyword>
<dbReference type="AlphaFoldDB" id="A0A8J6LHT7"/>
<feature type="domain" description="Peptidase S1" evidence="11">
    <location>
        <begin position="1036"/>
        <end position="1259"/>
    </location>
</feature>
<evidence type="ECO:0000259" key="11">
    <source>
        <dbReference type="PROSITE" id="PS50240"/>
    </source>
</evidence>
<dbReference type="EMBL" id="JABDTM020014413">
    <property type="protein sequence ID" value="KAH0819488.1"/>
    <property type="molecule type" value="Genomic_DNA"/>
</dbReference>
<keyword evidence="5" id="KW-0732">Signal</keyword>
<evidence type="ECO:0000256" key="1">
    <source>
        <dbReference type="ARBA" id="ARBA00004239"/>
    </source>
</evidence>
<feature type="domain" description="Peptidase S1" evidence="11">
    <location>
        <begin position="179"/>
        <end position="409"/>
    </location>
</feature>
<keyword evidence="6 10" id="KW-0378">Hydrolase</keyword>
<dbReference type="InterPro" id="IPR001314">
    <property type="entry name" value="Peptidase_S1A"/>
</dbReference>
<comment type="caution">
    <text evidence="12">The sequence shown here is derived from an EMBL/GenBank/DDBJ whole genome shotgun (WGS) entry which is preliminary data.</text>
</comment>
<dbReference type="SMART" id="SM00020">
    <property type="entry name" value="Tryp_SPc"/>
    <property type="match status" value="6"/>
</dbReference>
<dbReference type="InterPro" id="IPR050430">
    <property type="entry name" value="Peptidase_S1"/>
</dbReference>
<evidence type="ECO:0000256" key="3">
    <source>
        <dbReference type="ARBA" id="ARBA00022525"/>
    </source>
</evidence>
<dbReference type="CDD" id="cd00190">
    <property type="entry name" value="Tryp_SPc"/>
    <property type="match status" value="5"/>
</dbReference>
<dbReference type="GO" id="GO:0016485">
    <property type="term" value="P:protein processing"/>
    <property type="evidence" value="ECO:0007669"/>
    <property type="project" value="UniProtKB-ARBA"/>
</dbReference>
<dbReference type="InterPro" id="IPR018114">
    <property type="entry name" value="TRYPSIN_HIS"/>
</dbReference>
<reference evidence="12" key="1">
    <citation type="journal article" date="2020" name="J Insects Food Feed">
        <title>The yellow mealworm (Tenebrio molitor) genome: a resource for the emerging insects as food and feed industry.</title>
        <authorList>
            <person name="Eriksson T."/>
            <person name="Andere A."/>
            <person name="Kelstrup H."/>
            <person name="Emery V."/>
            <person name="Picard C."/>
        </authorList>
    </citation>
    <scope>NUCLEOTIDE SEQUENCE</scope>
    <source>
        <strain evidence="12">Stoneville</strain>
        <tissue evidence="12">Whole head</tissue>
    </source>
</reference>
<evidence type="ECO:0000256" key="6">
    <source>
        <dbReference type="ARBA" id="ARBA00022801"/>
    </source>
</evidence>
<evidence type="ECO:0000256" key="8">
    <source>
        <dbReference type="ARBA" id="ARBA00023145"/>
    </source>
</evidence>
<evidence type="ECO:0000313" key="13">
    <source>
        <dbReference type="Proteomes" id="UP000719412"/>
    </source>
</evidence>
<accession>A0A8J6LHT7</accession>
<comment type="similarity">
    <text evidence="2">Belongs to the peptidase S1 family.</text>
</comment>
<protein>
    <recommendedName>
        <fullName evidence="11">Peptidase S1 domain-containing protein</fullName>
    </recommendedName>
</protein>
<gene>
    <name evidence="12" type="ORF">GEV33_003305</name>
</gene>
<dbReference type="PANTHER" id="PTHR24276:SF91">
    <property type="entry name" value="AT26814P-RELATED"/>
    <property type="match status" value="1"/>
</dbReference>
<dbReference type="FunFam" id="2.40.10.10:FF:000047">
    <property type="entry name" value="Trypsin eta"/>
    <property type="match status" value="1"/>
</dbReference>
<dbReference type="InterPro" id="IPR033116">
    <property type="entry name" value="TRYPSIN_SER"/>
</dbReference>
<dbReference type="GO" id="GO:0005576">
    <property type="term" value="C:extracellular region"/>
    <property type="evidence" value="ECO:0007669"/>
    <property type="project" value="UniProtKB-SubCell"/>
</dbReference>
<organism evidence="12 13">
    <name type="scientific">Tenebrio molitor</name>
    <name type="common">Yellow mealworm beetle</name>
    <dbReference type="NCBI Taxonomy" id="7067"/>
    <lineage>
        <taxon>Eukaryota</taxon>
        <taxon>Metazoa</taxon>
        <taxon>Ecdysozoa</taxon>
        <taxon>Arthropoda</taxon>
        <taxon>Hexapoda</taxon>
        <taxon>Insecta</taxon>
        <taxon>Pterygota</taxon>
        <taxon>Neoptera</taxon>
        <taxon>Endopterygota</taxon>
        <taxon>Coleoptera</taxon>
        <taxon>Polyphaga</taxon>
        <taxon>Cucujiformia</taxon>
        <taxon>Tenebrionidae</taxon>
        <taxon>Tenebrio</taxon>
    </lineage>
</organism>
<evidence type="ECO:0000256" key="9">
    <source>
        <dbReference type="ARBA" id="ARBA00023157"/>
    </source>
</evidence>
<dbReference type="SUPFAM" id="SSF50494">
    <property type="entry name" value="Trypsin-like serine proteases"/>
    <property type="match status" value="6"/>
</dbReference>
<evidence type="ECO:0000256" key="10">
    <source>
        <dbReference type="RuleBase" id="RU363034"/>
    </source>
</evidence>
<dbReference type="FunFam" id="2.40.10.10:FF:000077">
    <property type="entry name" value="Predicted protein"/>
    <property type="match status" value="3"/>
</dbReference>
<dbReference type="Proteomes" id="UP000719412">
    <property type="component" value="Unassembled WGS sequence"/>
</dbReference>
<dbReference type="PANTHER" id="PTHR24276">
    <property type="entry name" value="POLYSERASE-RELATED"/>
    <property type="match status" value="1"/>
</dbReference>
<dbReference type="PROSITE" id="PS00135">
    <property type="entry name" value="TRYPSIN_SER"/>
    <property type="match status" value="4"/>
</dbReference>
<sequence length="1260" mass="134873">METIVHEGYDGLGNDVALIILKEPLTLSDTTQVVPLVDAEPAGGDTVTVTGWGNLHENDTISPKQLYTVDVTIVDREECKADFADLEGANIDDTMICAGVPEGGKGSCVGDSGGPLTKDGQLVGIVSWSVGCGRNPTNLALLLPEEMLRYTLVLLFSAALVSGKVLPPKLQRLHPNGRIVGGTETTIEDNPWQVSLEAFGLHNCGGSIISADTIVTAAHCIDGLISLFYEVVSGTADLLSNGTHSTVKQAIVHEGYDGLGNDVALIILNEPLTLSDTTQAVPLADAEPAAGDTVTVTGWGILNEDDLISPNQLYTVDVAIVDREECTADYADVEGGDVDDTMICAGVPEGGKDSCSGDSGGPLTKDGQLVGIVSWGLGCGEVGYPGVYTNVASMSRSLCFLFLASKILANPDLNGRIIGGTPAHVYKLPYQVSLQNEEGHMCGGSIIHKSYILTAAHCLIGEKKLSIRAGSDFHDKGGTVRQVCAVTIHNKYNDDKEDYDYDIAILKLCQDLPLGDKILPVALPTFNEIIKDGTPVLTSGWGYTEKNVLSPQLLQVALVTVNQTTCRNNYKGVGVITGRMFCAGCKNKLCDSCQGDSGGPLFANRKLMGVVSWGYGCAMKDFPGVYTKSNLHLPGAYSVPFRPRIVGGEDTTIEEYPHQVSVIYIDSHYCGGSILNPTHILTAAHCTDQVPAEDLMVRAGSSMIDEGGQVRQVLVYFQHTEFDSDTYDYDISVLRLSQSLEFGSGVNSIQLPEKGADVGADICGTATGWGRLSENGPLPMQLQKVDLPTLDQQMYVFGTSVFVPQLDSRIVGGTTATIEEFPYQVSVIYIDSHFCGGTLIHPLYVLTAAHCTDGFLPVYLLVRAGSSFIDQNGQIRPVVHIYQHPNYDSTSLDCDISVLQLKTQFQLSASVQVIPLPQQGAEILDNQLGVVTGWGRLSKDGDQPVELQQAKLPTISTSQCGTFYFGDITKRMFCAGYREGGKDACQGDSGGPFVIDGILAGVTSWGNGCAERNNPGVYTKVSQFRTYIDKIISNRIVGGTTTTIEEFPYQVSLLHFGHLMCGGIIISKNFVITAGHCTDGIWPFSMSVRVGSNTVTEGGQVIGVAEVHQHPLFDVSTMDYDISILRLAHPINYSPSAMPIGLVPSDYQISPDANFIVTGWGTLTEGGDLPSQLQVVKIPYLSNEQCQKAYGQEMTISARMFCAAASGKDSCQGDSGGPVVADGLLVGVVSWGFGCARPEYPGVYSRISELRAFVRNVTRF</sequence>
<keyword evidence="8" id="KW-0865">Zymogen</keyword>
<dbReference type="FunFam" id="2.40.10.10:FF:000068">
    <property type="entry name" value="transmembrane protease serine 2"/>
    <property type="match status" value="1"/>
</dbReference>
<evidence type="ECO:0000256" key="5">
    <source>
        <dbReference type="ARBA" id="ARBA00022729"/>
    </source>
</evidence>
<dbReference type="InterPro" id="IPR009003">
    <property type="entry name" value="Peptidase_S1_PA"/>
</dbReference>
<dbReference type="InterPro" id="IPR001254">
    <property type="entry name" value="Trypsin_dom"/>
</dbReference>
<dbReference type="Pfam" id="PF00089">
    <property type="entry name" value="Trypsin"/>
    <property type="match status" value="6"/>
</dbReference>
<feature type="domain" description="Peptidase S1" evidence="11">
    <location>
        <begin position="810"/>
        <end position="1033"/>
    </location>
</feature>
<evidence type="ECO:0000256" key="7">
    <source>
        <dbReference type="ARBA" id="ARBA00022825"/>
    </source>
</evidence>
<keyword evidence="4 10" id="KW-0645">Protease</keyword>
<reference evidence="12" key="2">
    <citation type="submission" date="2021-08" db="EMBL/GenBank/DDBJ databases">
        <authorList>
            <person name="Eriksson T."/>
        </authorList>
    </citation>
    <scope>NUCLEOTIDE SEQUENCE</scope>
    <source>
        <strain evidence="12">Stoneville</strain>
        <tissue evidence="12">Whole head</tissue>
    </source>
</reference>
<feature type="domain" description="Peptidase S1" evidence="11">
    <location>
        <begin position="1"/>
        <end position="156"/>
    </location>
</feature>
<proteinExistence type="inferred from homology"/>
<evidence type="ECO:0000313" key="12">
    <source>
        <dbReference type="EMBL" id="KAH0819488.1"/>
    </source>
</evidence>
<dbReference type="GO" id="GO:0004252">
    <property type="term" value="F:serine-type endopeptidase activity"/>
    <property type="evidence" value="ECO:0007669"/>
    <property type="project" value="InterPro"/>
</dbReference>
<dbReference type="PRINTS" id="PR00722">
    <property type="entry name" value="CHYMOTRYPSIN"/>
</dbReference>
<comment type="subcellular location">
    <subcellularLocation>
        <location evidence="1">Secreted</location>
        <location evidence="1">Extracellular space</location>
    </subcellularLocation>
</comment>
<dbReference type="InterPro" id="IPR043504">
    <property type="entry name" value="Peptidase_S1_PA_chymotrypsin"/>
</dbReference>
<dbReference type="Gene3D" id="2.40.10.10">
    <property type="entry name" value="Trypsin-like serine proteases"/>
    <property type="match status" value="7"/>
</dbReference>
<name>A0A8J6LHT7_TENMO</name>